<comment type="caution">
    <text evidence="12">The sequence shown here is derived from an EMBL/GenBank/DDBJ whole genome shotgun (WGS) entry which is preliminary data.</text>
</comment>
<evidence type="ECO:0000256" key="8">
    <source>
        <dbReference type="ARBA" id="ARBA00022989"/>
    </source>
</evidence>
<reference evidence="12 13" key="1">
    <citation type="submission" date="2019-12" db="EMBL/GenBank/DDBJ databases">
        <title>Chromosome-level assembly of the Caenorhabditis remanei genome.</title>
        <authorList>
            <person name="Teterina A.A."/>
            <person name="Willis J.H."/>
            <person name="Phillips P.C."/>
        </authorList>
    </citation>
    <scope>NUCLEOTIDE SEQUENCE [LARGE SCALE GENOMIC DNA]</scope>
    <source>
        <strain evidence="12 13">PX506</strain>
        <tissue evidence="12">Whole organism</tissue>
    </source>
</reference>
<evidence type="ECO:0000256" key="3">
    <source>
        <dbReference type="ARBA" id="ARBA00022448"/>
    </source>
</evidence>
<dbReference type="InterPro" id="IPR000990">
    <property type="entry name" value="Innexin"/>
</dbReference>
<keyword evidence="11" id="KW-0407">Ion channel</keyword>
<keyword evidence="6" id="KW-0303">Gap junction</keyword>
<dbReference type="EMBL" id="WUAV01000001">
    <property type="protein sequence ID" value="KAF1770329.1"/>
    <property type="molecule type" value="Genomic_DNA"/>
</dbReference>
<evidence type="ECO:0000256" key="11">
    <source>
        <dbReference type="ARBA" id="ARBA00023303"/>
    </source>
</evidence>
<keyword evidence="3" id="KW-0813">Transport</keyword>
<gene>
    <name evidence="12" type="ORF">GCK72_002147</name>
</gene>
<comment type="subcellular location">
    <subcellularLocation>
        <location evidence="1">Cell junction</location>
        <location evidence="1">Gap junction</location>
    </subcellularLocation>
    <subcellularLocation>
        <location evidence="2">Cell membrane</location>
        <topology evidence="2">Multi-pass membrane protein</topology>
    </subcellularLocation>
</comment>
<evidence type="ECO:0000256" key="5">
    <source>
        <dbReference type="ARBA" id="ARBA00022692"/>
    </source>
</evidence>
<dbReference type="CTD" id="78773332"/>
<dbReference type="Pfam" id="PF00876">
    <property type="entry name" value="Innexin"/>
    <property type="match status" value="1"/>
</dbReference>
<dbReference type="GO" id="GO:0034220">
    <property type="term" value="P:monoatomic ion transmembrane transport"/>
    <property type="evidence" value="ECO:0007669"/>
    <property type="project" value="UniProtKB-KW"/>
</dbReference>
<dbReference type="GeneID" id="78773332"/>
<dbReference type="GO" id="GO:0005886">
    <property type="term" value="C:plasma membrane"/>
    <property type="evidence" value="ECO:0007669"/>
    <property type="project" value="UniProtKB-SubCell"/>
</dbReference>
<keyword evidence="10" id="KW-0472">Membrane</keyword>
<keyword evidence="5" id="KW-0812">Transmembrane</keyword>
<evidence type="ECO:0000256" key="4">
    <source>
        <dbReference type="ARBA" id="ARBA00022475"/>
    </source>
</evidence>
<evidence type="ECO:0000256" key="6">
    <source>
        <dbReference type="ARBA" id="ARBA00022868"/>
    </source>
</evidence>
<protein>
    <submittedName>
        <fullName evidence="12">Uncharacterized protein</fullName>
    </submittedName>
</protein>
<dbReference type="RefSeq" id="XP_053591928.1">
    <property type="nucleotide sequence ID" value="XM_053723283.1"/>
</dbReference>
<keyword evidence="8" id="KW-1133">Transmembrane helix</keyword>
<evidence type="ECO:0000256" key="1">
    <source>
        <dbReference type="ARBA" id="ARBA00004610"/>
    </source>
</evidence>
<dbReference type="GO" id="GO:0005921">
    <property type="term" value="C:gap junction"/>
    <property type="evidence" value="ECO:0007669"/>
    <property type="project" value="UniProtKB-SubCell"/>
</dbReference>
<proteinExistence type="predicted"/>
<keyword evidence="7" id="KW-0965">Cell junction</keyword>
<evidence type="ECO:0000313" key="13">
    <source>
        <dbReference type="Proteomes" id="UP000483820"/>
    </source>
</evidence>
<evidence type="ECO:0000256" key="10">
    <source>
        <dbReference type="ARBA" id="ARBA00023136"/>
    </source>
</evidence>
<dbReference type="KEGG" id="crq:GCK72_002147"/>
<evidence type="ECO:0000256" key="7">
    <source>
        <dbReference type="ARBA" id="ARBA00022949"/>
    </source>
</evidence>
<dbReference type="AlphaFoldDB" id="A0A6A5HRK3"/>
<sequence>MTKKAVESFTNPLKHIPGLESGTEQLLHSTTISILAFLCVLLASKPLFGSPIVCQVPKDWPSSSVDYFTDMCYYGNRESIHITQVIDRGYNKGTMTVNAISGTSDFYMVSQVSNNITSLCYSGYPFYQYFI</sequence>
<evidence type="ECO:0000313" key="12">
    <source>
        <dbReference type="EMBL" id="KAF1770329.1"/>
    </source>
</evidence>
<organism evidence="12 13">
    <name type="scientific">Caenorhabditis remanei</name>
    <name type="common">Caenorhabditis vulgaris</name>
    <dbReference type="NCBI Taxonomy" id="31234"/>
    <lineage>
        <taxon>Eukaryota</taxon>
        <taxon>Metazoa</taxon>
        <taxon>Ecdysozoa</taxon>
        <taxon>Nematoda</taxon>
        <taxon>Chromadorea</taxon>
        <taxon>Rhabditida</taxon>
        <taxon>Rhabditina</taxon>
        <taxon>Rhabditomorpha</taxon>
        <taxon>Rhabditoidea</taxon>
        <taxon>Rhabditidae</taxon>
        <taxon>Peloderinae</taxon>
        <taxon>Caenorhabditis</taxon>
    </lineage>
</organism>
<evidence type="ECO:0000256" key="9">
    <source>
        <dbReference type="ARBA" id="ARBA00023065"/>
    </source>
</evidence>
<keyword evidence="9" id="KW-0406">Ion transport</keyword>
<evidence type="ECO:0000256" key="2">
    <source>
        <dbReference type="ARBA" id="ARBA00004651"/>
    </source>
</evidence>
<name>A0A6A5HRK3_CAERE</name>
<dbReference type="Proteomes" id="UP000483820">
    <property type="component" value="Chromosome I"/>
</dbReference>
<keyword evidence="4" id="KW-1003">Cell membrane</keyword>
<accession>A0A6A5HRK3</accession>